<dbReference type="AlphaFoldDB" id="A0A8J8JWC5"/>
<keyword evidence="1" id="KW-0732">Signal</keyword>
<keyword evidence="3" id="KW-1185">Reference proteome</keyword>
<dbReference type="Pfam" id="PF16267">
    <property type="entry name" value="DUF4920"/>
    <property type="match status" value="1"/>
</dbReference>
<evidence type="ECO:0000256" key="1">
    <source>
        <dbReference type="SAM" id="SignalP"/>
    </source>
</evidence>
<dbReference type="InterPro" id="IPR032577">
    <property type="entry name" value="DUF4920"/>
</dbReference>
<gene>
    <name evidence="2" type="ORF">GD597_19190</name>
</gene>
<reference evidence="2" key="1">
    <citation type="submission" date="2019-10" db="EMBL/GenBank/DDBJ databases">
        <title>Draft genome sequence of Panacibacter sp. KCS-6.</title>
        <authorList>
            <person name="Yim K.J."/>
        </authorList>
    </citation>
    <scope>NUCLEOTIDE SEQUENCE</scope>
    <source>
        <strain evidence="2">KCS-6</strain>
    </source>
</reference>
<dbReference type="Proteomes" id="UP000598971">
    <property type="component" value="Unassembled WGS sequence"/>
</dbReference>
<evidence type="ECO:0000313" key="3">
    <source>
        <dbReference type="Proteomes" id="UP000598971"/>
    </source>
</evidence>
<dbReference type="RefSeq" id="WP_171609551.1">
    <property type="nucleotide sequence ID" value="NZ_WHPF01000016.1"/>
</dbReference>
<sequence length="157" mass="16934">MNKLTIIAAFLFLSLYTNAQPPNVAADKGATFGEIINPDNAVSVEQAIADVQKKEGEKTAVKIKGTVTSVCEDMGCWLTIKSPKGDMTIKMKDHAFFVPLVLKGKEIILDGIAEEKITSVSQLRHYAADAGKSKEEINAITEAKKEITISAKGILVL</sequence>
<dbReference type="EMBL" id="WHPF01000016">
    <property type="protein sequence ID" value="NNV57604.1"/>
    <property type="molecule type" value="Genomic_DNA"/>
</dbReference>
<protein>
    <submittedName>
        <fullName evidence="2">DUF4920 domain-containing protein</fullName>
    </submittedName>
</protein>
<feature type="signal peptide" evidence="1">
    <location>
        <begin position="1"/>
        <end position="19"/>
    </location>
</feature>
<evidence type="ECO:0000313" key="2">
    <source>
        <dbReference type="EMBL" id="NNV57604.1"/>
    </source>
</evidence>
<feature type="chain" id="PRO_5035322896" evidence="1">
    <location>
        <begin position="20"/>
        <end position="157"/>
    </location>
</feature>
<name>A0A8J8JWC5_9BACT</name>
<organism evidence="2 3">
    <name type="scientific">Limnovirga soli</name>
    <dbReference type="NCBI Taxonomy" id="2656915"/>
    <lineage>
        <taxon>Bacteria</taxon>
        <taxon>Pseudomonadati</taxon>
        <taxon>Bacteroidota</taxon>
        <taxon>Chitinophagia</taxon>
        <taxon>Chitinophagales</taxon>
        <taxon>Chitinophagaceae</taxon>
        <taxon>Limnovirga</taxon>
    </lineage>
</organism>
<comment type="caution">
    <text evidence="2">The sequence shown here is derived from an EMBL/GenBank/DDBJ whole genome shotgun (WGS) entry which is preliminary data.</text>
</comment>
<proteinExistence type="predicted"/>
<accession>A0A8J8JWC5</accession>